<protein>
    <submittedName>
        <fullName evidence="3">Lipopolysaccharide/colanic/teichoic acid biosynthesis glycosyltransferase</fullName>
    </submittedName>
</protein>
<reference evidence="3" key="1">
    <citation type="submission" date="2020-08" db="EMBL/GenBank/DDBJ databases">
        <title>Genomic Encyclopedia of Type Strains, Phase IV (KMG-IV): sequencing the most valuable type-strain genomes for metagenomic binning, comparative biology and taxonomic classification.</title>
        <authorList>
            <person name="Goeker M."/>
        </authorList>
    </citation>
    <scope>NUCLEOTIDE SEQUENCE</scope>
    <source>
        <strain evidence="3">DSM 669</strain>
    </source>
</reference>
<dbReference type="PANTHER" id="PTHR30576:SF0">
    <property type="entry name" value="UNDECAPRENYL-PHOSPHATE N-ACETYLGALACTOSAMINYL 1-PHOSPHATE TRANSFERASE-RELATED"/>
    <property type="match status" value="1"/>
</dbReference>
<dbReference type="PANTHER" id="PTHR30576">
    <property type="entry name" value="COLANIC BIOSYNTHESIS UDP-GLUCOSE LIPID CARRIER TRANSFERASE"/>
    <property type="match status" value="1"/>
</dbReference>
<dbReference type="OMA" id="TIGYFDY"/>
<dbReference type="Proteomes" id="UP000642919">
    <property type="component" value="Unassembled WGS sequence"/>
</dbReference>
<evidence type="ECO:0000259" key="2">
    <source>
        <dbReference type="Pfam" id="PF02397"/>
    </source>
</evidence>
<dbReference type="InterPro" id="IPR003362">
    <property type="entry name" value="Bact_transf"/>
</dbReference>
<feature type="transmembrane region" description="Helical" evidence="1">
    <location>
        <begin position="80"/>
        <end position="103"/>
    </location>
</feature>
<evidence type="ECO:0000313" key="4">
    <source>
        <dbReference type="Proteomes" id="UP000642919"/>
    </source>
</evidence>
<keyword evidence="1" id="KW-0812">Transmembrane</keyword>
<organism evidence="3 4">
    <name type="scientific">Halobacterium salinarum</name>
    <name type="common">Halobacterium halobium</name>
    <dbReference type="NCBI Taxonomy" id="2242"/>
    <lineage>
        <taxon>Archaea</taxon>
        <taxon>Methanobacteriati</taxon>
        <taxon>Methanobacteriota</taxon>
        <taxon>Stenosarchaea group</taxon>
        <taxon>Halobacteria</taxon>
        <taxon>Halobacteriales</taxon>
        <taxon>Halobacteriaceae</taxon>
        <taxon>Halobacterium</taxon>
    </lineage>
</organism>
<dbReference type="EMBL" id="JACHGX010000025">
    <property type="protein sequence ID" value="MBB6091106.1"/>
    <property type="molecule type" value="Genomic_DNA"/>
</dbReference>
<name>A0A841HEC6_HALSI</name>
<feature type="domain" description="Bacterial sugar transferase" evidence="2">
    <location>
        <begin position="284"/>
        <end position="468"/>
    </location>
</feature>
<proteinExistence type="predicted"/>
<dbReference type="GeneID" id="68692998"/>
<evidence type="ECO:0000256" key="1">
    <source>
        <dbReference type="SAM" id="Phobius"/>
    </source>
</evidence>
<accession>A0A841HEC6</accession>
<comment type="caution">
    <text evidence="3">The sequence shown here is derived from an EMBL/GenBank/DDBJ whole genome shotgun (WGS) entry which is preliminary data.</text>
</comment>
<dbReference type="AlphaFoldDB" id="A0A841HEC6"/>
<keyword evidence="3" id="KW-0808">Transferase</keyword>
<feature type="transmembrane region" description="Helical" evidence="1">
    <location>
        <begin position="289"/>
        <end position="310"/>
    </location>
</feature>
<keyword evidence="1" id="KW-1133">Transmembrane helix</keyword>
<keyword evidence="1" id="KW-0472">Membrane</keyword>
<evidence type="ECO:0000313" key="3">
    <source>
        <dbReference type="EMBL" id="MBB6091106.1"/>
    </source>
</evidence>
<feature type="transmembrane region" description="Helical" evidence="1">
    <location>
        <begin position="115"/>
        <end position="133"/>
    </location>
</feature>
<feature type="transmembrane region" description="Helical" evidence="1">
    <location>
        <begin position="52"/>
        <end position="73"/>
    </location>
</feature>
<sequence length="477" mass="51960">MLGGWRYRLGSIAGVCLLTALAVGVANSPTGQALTGALPVFAQLAADPPGVAEGLLEVSTTVCVVAVACLPLYKPRPRRVLDVVVLAQKRVVVALFALAAIGYFDYTYRLPRTTLLAVTPVLLVAVPALFVWIRRRPTPTAASRTIVVGDTLDEIERLVADIDHPLYGYVCPTVVPRTPDAAPPHPAVADGGSDARALNDHDRLGGLSRIEDVLVAHDIDTVVLAFERTDRAEFFGALDACYEHGVAAKVHRDHADRVLTADDDVGTLATVDVEPWDVQDYVLKRGFDIAFSAAGLLLLSPVILAITGAIKLDDGGTVLYNQERTAAFGETFEVYKFRSMVENAEDATGATISDEDAGGVDPRVTRVGRVLRQTHLDEIPQLWAVLKGDMSVVGPRPERPELDSDIQTGVVDWRKRWFVRPGLTGLAQVNDVTGADPVEKLRYDLQYVKKQSIWFDMKVVIRQVWKVVVDAVEAFRR</sequence>
<dbReference type="RefSeq" id="WP_010901950.1">
    <property type="nucleotide sequence ID" value="NZ_JACHGX010000025.1"/>
</dbReference>
<gene>
    <name evidence="3" type="ORF">HNR49_002497</name>
</gene>
<dbReference type="Pfam" id="PF02397">
    <property type="entry name" value="Bac_transf"/>
    <property type="match status" value="1"/>
</dbReference>
<dbReference type="GO" id="GO:0016780">
    <property type="term" value="F:phosphotransferase activity, for other substituted phosphate groups"/>
    <property type="evidence" value="ECO:0007669"/>
    <property type="project" value="TreeGrafter"/>
</dbReference>